<organism evidence="8 9">
    <name type="scientific">Acetivibrio mesophilus</name>
    <dbReference type="NCBI Taxonomy" id="2487273"/>
    <lineage>
        <taxon>Bacteria</taxon>
        <taxon>Bacillati</taxon>
        <taxon>Bacillota</taxon>
        <taxon>Clostridia</taxon>
        <taxon>Eubacteriales</taxon>
        <taxon>Oscillospiraceae</taxon>
        <taxon>Acetivibrio</taxon>
    </lineage>
</organism>
<comment type="subunit">
    <text evidence="6">The basal body constitutes a major portion of the flagellar organelle and consists of a number of rings mounted on a central rod.</text>
</comment>
<evidence type="ECO:0000259" key="7">
    <source>
        <dbReference type="Pfam" id="PF00460"/>
    </source>
</evidence>
<accession>A0A4Q0I7F4</accession>
<dbReference type="Pfam" id="PF00460">
    <property type="entry name" value="Flg_bb_rod"/>
    <property type="match status" value="1"/>
</dbReference>
<evidence type="ECO:0000256" key="5">
    <source>
        <dbReference type="ARBA" id="ARBA00024934"/>
    </source>
</evidence>
<protein>
    <recommendedName>
        <fullName evidence="3 6">Flagellar basal body rod protein FlgB</fullName>
    </recommendedName>
</protein>
<evidence type="ECO:0000256" key="4">
    <source>
        <dbReference type="ARBA" id="ARBA00023143"/>
    </source>
</evidence>
<dbReference type="PANTHER" id="PTHR30435:SF12">
    <property type="entry name" value="FLAGELLAR BASAL BODY ROD PROTEIN FLGB"/>
    <property type="match status" value="1"/>
</dbReference>
<evidence type="ECO:0000256" key="6">
    <source>
        <dbReference type="PIRNR" id="PIRNR002889"/>
    </source>
</evidence>
<keyword evidence="8" id="KW-0966">Cell projection</keyword>
<keyword evidence="4 6" id="KW-0975">Bacterial flagellum</keyword>
<keyword evidence="9" id="KW-1185">Reference proteome</keyword>
<dbReference type="AlphaFoldDB" id="A0A4Q0I7F4"/>
<dbReference type="PIRSF" id="PIRSF002889">
    <property type="entry name" value="Rod_FlgB"/>
    <property type="match status" value="1"/>
</dbReference>
<reference evidence="9" key="1">
    <citation type="submission" date="2018-11" db="EMBL/GenBank/DDBJ databases">
        <title>Genome sequencing of a novel mesophilic and cellulolytic organism within the genus Hungateiclostridium.</title>
        <authorList>
            <person name="Rettenmaier R."/>
            <person name="Liebl W."/>
            <person name="Zverlov V."/>
        </authorList>
    </citation>
    <scope>NUCLEOTIDE SEQUENCE [LARGE SCALE GENOMIC DNA]</scope>
    <source>
        <strain evidence="9">N2K1</strain>
    </source>
</reference>
<evidence type="ECO:0000313" key="9">
    <source>
        <dbReference type="Proteomes" id="UP000289166"/>
    </source>
</evidence>
<keyword evidence="8" id="KW-0969">Cilium</keyword>
<dbReference type="EMBL" id="RLII01000002">
    <property type="protein sequence ID" value="RXE60268.1"/>
    <property type="molecule type" value="Genomic_DNA"/>
</dbReference>
<gene>
    <name evidence="8" type="primary">flgB</name>
    <name evidence="8" type="ORF">EFD62_03335</name>
</gene>
<comment type="similarity">
    <text evidence="2 6">Belongs to the flagella basal body rod proteins family.</text>
</comment>
<dbReference type="Proteomes" id="UP000289166">
    <property type="component" value="Unassembled WGS sequence"/>
</dbReference>
<evidence type="ECO:0000256" key="2">
    <source>
        <dbReference type="ARBA" id="ARBA00009677"/>
    </source>
</evidence>
<comment type="caution">
    <text evidence="8">The sequence shown here is derived from an EMBL/GenBank/DDBJ whole genome shotgun (WGS) entry which is preliminary data.</text>
</comment>
<dbReference type="NCBIfam" id="TIGR01396">
    <property type="entry name" value="FlgB"/>
    <property type="match status" value="1"/>
</dbReference>
<name>A0A4Q0I7F4_9FIRM</name>
<evidence type="ECO:0000256" key="3">
    <source>
        <dbReference type="ARBA" id="ARBA00014376"/>
    </source>
</evidence>
<sequence>MLSRILTGTDVLEKSLDAALLRNEAISQNIANVDTPGYKRKTVAFEEYLENAKGSIKGIRARPEHIPVGAREVMDIDIKVSEDKSSFSMRLDENNVDIENEMAQMAKNTIRYNVLAQKIGSDFSKIKSVIKEGR</sequence>
<evidence type="ECO:0000313" key="8">
    <source>
        <dbReference type="EMBL" id="RXE60268.1"/>
    </source>
</evidence>
<evidence type="ECO:0000256" key="1">
    <source>
        <dbReference type="ARBA" id="ARBA00004117"/>
    </source>
</evidence>
<proteinExistence type="inferred from homology"/>
<keyword evidence="8" id="KW-0282">Flagellum</keyword>
<dbReference type="InterPro" id="IPR006300">
    <property type="entry name" value="FlgB"/>
</dbReference>
<dbReference type="OrthoDB" id="9792068at2"/>
<dbReference type="GO" id="GO:0030694">
    <property type="term" value="C:bacterial-type flagellum basal body, rod"/>
    <property type="evidence" value="ECO:0007669"/>
    <property type="project" value="InterPro"/>
</dbReference>
<dbReference type="GO" id="GO:0071978">
    <property type="term" value="P:bacterial-type flagellum-dependent swarming motility"/>
    <property type="evidence" value="ECO:0007669"/>
    <property type="project" value="TreeGrafter"/>
</dbReference>
<dbReference type="PANTHER" id="PTHR30435">
    <property type="entry name" value="FLAGELLAR PROTEIN"/>
    <property type="match status" value="1"/>
</dbReference>
<dbReference type="RefSeq" id="WP_069194004.1">
    <property type="nucleotide sequence ID" value="NZ_RLII01000002.1"/>
</dbReference>
<comment type="subcellular location">
    <subcellularLocation>
        <location evidence="1 6">Bacterial flagellum basal body</location>
    </subcellularLocation>
</comment>
<dbReference type="InterPro" id="IPR001444">
    <property type="entry name" value="Flag_bb_rod_N"/>
</dbReference>
<feature type="domain" description="Flagellar basal body rod protein N-terminal" evidence="7">
    <location>
        <begin position="16"/>
        <end position="39"/>
    </location>
</feature>
<comment type="function">
    <text evidence="5 6">Structural component of flagellum, the bacterial motility apparatus. Part of the rod structure of flagellar basal body.</text>
</comment>